<evidence type="ECO:0000313" key="2">
    <source>
        <dbReference type="Proteomes" id="UP001209553"/>
    </source>
</evidence>
<evidence type="ECO:0008006" key="3">
    <source>
        <dbReference type="Google" id="ProtNLM"/>
    </source>
</evidence>
<accession>A0ABT2QPH4</accession>
<dbReference type="Proteomes" id="UP001209553">
    <property type="component" value="Unassembled WGS sequence"/>
</dbReference>
<gene>
    <name evidence="1" type="ORF">N9R04_03970</name>
</gene>
<sequence>MKSFLIANAMFVVTSLIFALLLNDAIKGVACGALLAMMTYLFFSDHFFQIKKD</sequence>
<dbReference type="EMBL" id="JAOPKZ010000005">
    <property type="protein sequence ID" value="MCU5745879.1"/>
    <property type="molecule type" value="Genomic_DNA"/>
</dbReference>
<evidence type="ECO:0000313" key="1">
    <source>
        <dbReference type="EMBL" id="MCU5745879.1"/>
    </source>
</evidence>
<protein>
    <recommendedName>
        <fullName evidence="3">DUF1270 family protein</fullName>
    </recommendedName>
</protein>
<organism evidence="1 2">
    <name type="scientific">Staphylococcus marylandisciuri</name>
    <dbReference type="NCBI Taxonomy" id="2981529"/>
    <lineage>
        <taxon>Bacteria</taxon>
        <taxon>Bacillati</taxon>
        <taxon>Bacillota</taxon>
        <taxon>Bacilli</taxon>
        <taxon>Bacillales</taxon>
        <taxon>Staphylococcaceae</taxon>
        <taxon>Staphylococcus</taxon>
    </lineage>
</organism>
<keyword evidence="2" id="KW-1185">Reference proteome</keyword>
<comment type="caution">
    <text evidence="1">The sequence shown here is derived from an EMBL/GenBank/DDBJ whole genome shotgun (WGS) entry which is preliminary data.</text>
</comment>
<proteinExistence type="predicted"/>
<reference evidence="1 2" key="1">
    <citation type="journal article" date="2023" name="Int. J. Syst. Evol. Microbiol.">
        <title>Streptococcus sciuri sp. nov., Staphylococcus marylandisciuri sp. nov. and Staphylococcus americanisciuri sp. nov., isolated from faeces of eastern grey squirrel (Sciurus carolinensis).</title>
        <authorList>
            <person name="Volokhov D.V."/>
            <person name="Zagorodnyaya T.A."/>
            <person name="Furtak V.A."/>
            <person name="Nattanmai G."/>
            <person name="Randall L."/>
            <person name="Jose S."/>
            <person name="Gao Y."/>
            <person name="Eisenberg T."/>
            <person name="Delmonte P."/>
            <person name="Blom J."/>
            <person name="Mitchell K.K."/>
        </authorList>
    </citation>
    <scope>NUCLEOTIDE SEQUENCE [LARGE SCALE GENOMIC DNA]</scope>
    <source>
        <strain evidence="1 2">SQ8-PEA</strain>
    </source>
</reference>
<name>A0ABT2QPH4_9STAP</name>
<dbReference type="RefSeq" id="WP_262855282.1">
    <property type="nucleotide sequence ID" value="NZ_JAOPKZ010000005.1"/>
</dbReference>